<feature type="domain" description="NTF2" evidence="5">
    <location>
        <begin position="263"/>
        <end position="381"/>
    </location>
</feature>
<feature type="compositionally biased region" description="Polar residues" evidence="4">
    <location>
        <begin position="471"/>
        <end position="481"/>
    </location>
</feature>
<dbReference type="Gene3D" id="1.10.1820.10">
    <property type="entry name" value="protein kinase ck2 holoenzyme, chain C, domain 1"/>
    <property type="match status" value="1"/>
</dbReference>
<dbReference type="SUPFAM" id="SSF54928">
    <property type="entry name" value="RNA-binding domain, RBD"/>
    <property type="match status" value="1"/>
</dbReference>
<dbReference type="GO" id="GO:0006359">
    <property type="term" value="P:regulation of transcription by RNA polymerase III"/>
    <property type="evidence" value="ECO:0007669"/>
    <property type="project" value="TreeGrafter"/>
</dbReference>
<evidence type="ECO:0000313" key="6">
    <source>
        <dbReference type="EMBL" id="CAG8542553.1"/>
    </source>
</evidence>
<evidence type="ECO:0000256" key="1">
    <source>
        <dbReference type="ARBA" id="ARBA00006941"/>
    </source>
</evidence>
<dbReference type="GO" id="GO:0034456">
    <property type="term" value="C:UTP-C complex"/>
    <property type="evidence" value="ECO:0007669"/>
    <property type="project" value="TreeGrafter"/>
</dbReference>
<feature type="region of interest" description="Disordered" evidence="4">
    <location>
        <begin position="1"/>
        <end position="46"/>
    </location>
</feature>
<reference evidence="6" key="1">
    <citation type="submission" date="2021-06" db="EMBL/GenBank/DDBJ databases">
        <authorList>
            <person name="Kallberg Y."/>
            <person name="Tangrot J."/>
            <person name="Rosling A."/>
        </authorList>
    </citation>
    <scope>NUCLEOTIDE SEQUENCE</scope>
    <source>
        <strain evidence="6">IA702</strain>
    </source>
</reference>
<feature type="compositionally biased region" description="Basic and acidic residues" evidence="4">
    <location>
        <begin position="685"/>
        <end position="699"/>
    </location>
</feature>
<dbReference type="Gene3D" id="2.20.25.20">
    <property type="match status" value="1"/>
</dbReference>
<comment type="caution">
    <text evidence="6">The sequence shown here is derived from an EMBL/GenBank/DDBJ whole genome shotgun (WGS) entry which is preliminary data.</text>
</comment>
<dbReference type="SUPFAM" id="SSF57798">
    <property type="entry name" value="Casein kinase II beta subunit"/>
    <property type="match status" value="1"/>
</dbReference>
<dbReference type="PANTHER" id="PTHR11740:SF0">
    <property type="entry name" value="CASEIN KINASE II SUBUNIT BETA"/>
    <property type="match status" value="1"/>
</dbReference>
<dbReference type="FunFam" id="2.20.25.20:FF:000001">
    <property type="entry name" value="Casein kinase II subunit beta"/>
    <property type="match status" value="1"/>
</dbReference>
<feature type="compositionally biased region" description="Polar residues" evidence="4">
    <location>
        <begin position="545"/>
        <end position="559"/>
    </location>
</feature>
<dbReference type="InterPro" id="IPR016149">
    <property type="entry name" value="Casein_kin_II_reg-sub_N"/>
</dbReference>
<feature type="region of interest" description="Disordered" evidence="4">
    <location>
        <begin position="531"/>
        <end position="559"/>
    </location>
</feature>
<dbReference type="PROSITE" id="PS50177">
    <property type="entry name" value="NTF2_DOMAIN"/>
    <property type="match status" value="1"/>
</dbReference>
<dbReference type="InterPro" id="IPR035979">
    <property type="entry name" value="RBD_domain_sf"/>
</dbReference>
<dbReference type="AlphaFoldDB" id="A0A9N9FLH3"/>
<protein>
    <recommendedName>
        <fullName evidence="3">Casein kinase II subunit beta</fullName>
        <shortName evidence="3">CK II beta</shortName>
    </recommendedName>
</protein>
<dbReference type="Pfam" id="PF01214">
    <property type="entry name" value="CK_II_beta"/>
    <property type="match status" value="1"/>
</dbReference>
<evidence type="ECO:0000256" key="4">
    <source>
        <dbReference type="SAM" id="MobiDB-lite"/>
    </source>
</evidence>
<feature type="compositionally biased region" description="Polar residues" evidence="4">
    <location>
        <begin position="810"/>
        <end position="829"/>
    </location>
</feature>
<dbReference type="SMART" id="SM01085">
    <property type="entry name" value="CK_II_beta"/>
    <property type="match status" value="1"/>
</dbReference>
<evidence type="ECO:0000259" key="5">
    <source>
        <dbReference type="PROSITE" id="PS50177"/>
    </source>
</evidence>
<dbReference type="Proteomes" id="UP000789572">
    <property type="component" value="Unassembled WGS sequence"/>
</dbReference>
<evidence type="ECO:0000313" key="7">
    <source>
        <dbReference type="Proteomes" id="UP000789572"/>
    </source>
</evidence>
<feature type="region of interest" description="Disordered" evidence="4">
    <location>
        <begin position="387"/>
        <end position="431"/>
    </location>
</feature>
<name>A0A9N9FLH3_9GLOM</name>
<feature type="compositionally biased region" description="Polar residues" evidence="4">
    <location>
        <begin position="860"/>
        <end position="873"/>
    </location>
</feature>
<feature type="region of interest" description="Disordered" evidence="4">
    <location>
        <begin position="772"/>
        <end position="873"/>
    </location>
</feature>
<dbReference type="OrthoDB" id="2275560at2759"/>
<dbReference type="GO" id="GO:0005956">
    <property type="term" value="C:protein kinase CK2 complex"/>
    <property type="evidence" value="ECO:0007669"/>
    <property type="project" value="UniProtKB-UniRule"/>
</dbReference>
<evidence type="ECO:0000256" key="2">
    <source>
        <dbReference type="ARBA" id="ARBA00045899"/>
    </source>
</evidence>
<dbReference type="Pfam" id="PF02136">
    <property type="entry name" value="NTF2"/>
    <property type="match status" value="1"/>
</dbReference>
<comment type="similarity">
    <text evidence="1 3">Belongs to the casein kinase 2 subunit beta family.</text>
</comment>
<comment type="subunit">
    <text evidence="3">Tetramer of two alpha and two beta subunits.</text>
</comment>
<proteinExistence type="inferred from homology"/>
<dbReference type="InterPro" id="IPR035991">
    <property type="entry name" value="Casein_kinase_II_beta-like"/>
</dbReference>
<dbReference type="Gene3D" id="3.10.450.50">
    <property type="match status" value="1"/>
</dbReference>
<feature type="compositionally biased region" description="Polar residues" evidence="4">
    <location>
        <begin position="782"/>
        <end position="792"/>
    </location>
</feature>
<feature type="compositionally biased region" description="Polar residues" evidence="4">
    <location>
        <begin position="839"/>
        <end position="852"/>
    </location>
</feature>
<dbReference type="InterPro" id="IPR032710">
    <property type="entry name" value="NTF2-like_dom_sf"/>
</dbReference>
<organism evidence="6 7">
    <name type="scientific">Paraglomus occultum</name>
    <dbReference type="NCBI Taxonomy" id="144539"/>
    <lineage>
        <taxon>Eukaryota</taxon>
        <taxon>Fungi</taxon>
        <taxon>Fungi incertae sedis</taxon>
        <taxon>Mucoromycota</taxon>
        <taxon>Glomeromycotina</taxon>
        <taxon>Glomeromycetes</taxon>
        <taxon>Paraglomerales</taxon>
        <taxon>Paraglomeraceae</taxon>
        <taxon>Paraglomus</taxon>
    </lineage>
</organism>
<accession>A0A9N9FLH3</accession>
<dbReference type="EMBL" id="CAJVPJ010000611">
    <property type="protein sequence ID" value="CAG8542553.1"/>
    <property type="molecule type" value="Genomic_DNA"/>
</dbReference>
<dbReference type="InterPro" id="IPR000704">
    <property type="entry name" value="Casein_kinase_II_reg-sub"/>
</dbReference>
<dbReference type="GO" id="GO:0003676">
    <property type="term" value="F:nucleic acid binding"/>
    <property type="evidence" value="ECO:0007669"/>
    <property type="project" value="InterPro"/>
</dbReference>
<dbReference type="InterPro" id="IPR018222">
    <property type="entry name" value="Nuclear_transport_factor_2_euk"/>
</dbReference>
<feature type="compositionally biased region" description="Low complexity" evidence="4">
    <location>
        <begin position="793"/>
        <end position="809"/>
    </location>
</feature>
<dbReference type="GO" id="GO:0019887">
    <property type="term" value="F:protein kinase regulator activity"/>
    <property type="evidence" value="ECO:0007669"/>
    <property type="project" value="InterPro"/>
</dbReference>
<dbReference type="FunFam" id="1.10.1820.10:FF:000005">
    <property type="entry name" value="Casein kinase II subunit beta"/>
    <property type="match status" value="1"/>
</dbReference>
<comment type="function">
    <text evidence="2 3">Regulatory subunit of casein kinase II/CK2. As part of the kinase complex regulates the basal catalytic activity of the alpha subunit a constitutively active serine/threonine-protein kinase that phosphorylates a large number of substrates containing acidic residues C-terminal to the phosphorylated serine or threonine.</text>
</comment>
<dbReference type="PANTHER" id="PTHR11740">
    <property type="entry name" value="CASEIN KINASE II SUBUNIT BETA"/>
    <property type="match status" value="1"/>
</dbReference>
<feature type="region of interest" description="Disordered" evidence="4">
    <location>
        <begin position="658"/>
        <end position="700"/>
    </location>
</feature>
<dbReference type="GO" id="GO:0005737">
    <property type="term" value="C:cytoplasm"/>
    <property type="evidence" value="ECO:0007669"/>
    <property type="project" value="TreeGrafter"/>
</dbReference>
<keyword evidence="7" id="KW-1185">Reference proteome</keyword>
<feature type="compositionally biased region" description="Basic and acidic residues" evidence="4">
    <location>
        <begin position="392"/>
        <end position="419"/>
    </location>
</feature>
<gene>
    <name evidence="6" type="ORF">POCULU_LOCUS4610</name>
</gene>
<feature type="region of interest" description="Disordered" evidence="4">
    <location>
        <begin position="450"/>
        <end position="487"/>
    </location>
</feature>
<feature type="compositionally biased region" description="Polar residues" evidence="4">
    <location>
        <begin position="33"/>
        <end position="46"/>
    </location>
</feature>
<dbReference type="PRINTS" id="PR00472">
    <property type="entry name" value="CASNKINASEII"/>
</dbReference>
<feature type="compositionally biased region" description="Polar residues" evidence="4">
    <location>
        <begin position="1"/>
        <end position="19"/>
    </location>
</feature>
<sequence length="873" mass="96085">MWSSSNVNASNNEPSSRPSSHLDEEDEELMQEGNGQYQESDSSNDSGTESLTWISWFCSLSGHEYFAEVAEDFIEDDFNLTGLSTQVTFYKEAMEMILDAEPEEDLVKVPDLSLVEASAELLYGLIHQRYIITRQGLQQMVDKYESGHFGTCPRVYCQSCPVVPCGRSDMPGRDTVKLFCPNCLDIYIPPSSRFVTLDGAYFGTTFPHLLFQQFPDLQPQNEMKIYEPRIFGFREKNIMMTTNKNNTHAAHVEHDSPPTAQKIATEFARHFYTILNREPDQLYRLYGPTNGALVYGDEGEVAPVYTGHTEISDQISNMNYHDCKVQVTNIDAQASAHNGIVLQIIGWKANRDEVPRKFVQTVFLTPVAPDRYHILNDITRFVNDLEEDEEGDGRSEGSTEAESRISVEEKIPDTVEKPLTDGSTSPSPAGTLVEEPIYEMSNPRETQVADVAPELSPKRDNETTADVTPVNAWSNGTSEPNNAEEPAHSIDAETNNEAQLTEVVTQDSIPTTVYAKETCVKANENLNVEAEETSVEPAVPAVSETAPTSQQTSALASAGSNVNETSVISAEQVSVETKNVQDEETSVQVLENFDVDTTIQEPPAKANPEDLQSYPGLPLSPPVVTSPTQEFTKLEQAIPTEPVKKSWASLAANGSDKWSSQLAETKGRVASVAPPQGKPLPQVREQQRSGRQQEHRRNSDTSLSVYIRVASGLTYEQVKKAISTFGVPKYLDVVPTKGCAFAGFSTFEAYRAALNARQVNVGQAVIHIEERRKPSGAGANTGGNRNQGSTAQGNNNRNNGFAGNNRNGASMNQYNNRYVENQNGNFRHSGNTNNTGGNVQNERAGSPVGNNNKNEKRRSSGGNRPRQSGKNQL</sequence>
<dbReference type="InterPro" id="IPR002075">
    <property type="entry name" value="NTF2_dom"/>
</dbReference>
<dbReference type="SUPFAM" id="SSF54427">
    <property type="entry name" value="NTF2-like"/>
    <property type="match status" value="1"/>
</dbReference>
<dbReference type="CDD" id="cd00780">
    <property type="entry name" value="NTF2"/>
    <property type="match status" value="1"/>
</dbReference>
<evidence type="ECO:0000256" key="3">
    <source>
        <dbReference type="RuleBase" id="RU361268"/>
    </source>
</evidence>